<feature type="domain" description="Response regulatory" evidence="4">
    <location>
        <begin position="5"/>
        <end position="125"/>
    </location>
</feature>
<proteinExistence type="predicted"/>
<dbReference type="EMBL" id="FMUR01000003">
    <property type="protein sequence ID" value="SCX76094.1"/>
    <property type="molecule type" value="Genomic_DNA"/>
</dbReference>
<dbReference type="SMART" id="SM00850">
    <property type="entry name" value="LytTR"/>
    <property type="match status" value="1"/>
</dbReference>
<evidence type="ECO:0000313" key="7">
    <source>
        <dbReference type="Proteomes" id="UP000183047"/>
    </source>
</evidence>
<evidence type="ECO:0000259" key="4">
    <source>
        <dbReference type="PROSITE" id="PS50110"/>
    </source>
</evidence>
<dbReference type="InterPro" id="IPR007492">
    <property type="entry name" value="LytTR_DNA-bd_dom"/>
</dbReference>
<evidence type="ECO:0000256" key="2">
    <source>
        <dbReference type="ARBA" id="ARBA00024867"/>
    </source>
</evidence>
<keyword evidence="7" id="KW-1185">Reference proteome</keyword>
<dbReference type="GO" id="GO:0003677">
    <property type="term" value="F:DNA binding"/>
    <property type="evidence" value="ECO:0007669"/>
    <property type="project" value="InterPro"/>
</dbReference>
<accession>A0A1G5ADZ9</accession>
<dbReference type="PROSITE" id="PS50110">
    <property type="entry name" value="RESPONSE_REGULATORY"/>
    <property type="match status" value="1"/>
</dbReference>
<comment type="function">
    <text evidence="2">May play the central regulatory role in sporulation. It may be an element of the effector pathway responsible for the activation of sporulation genes in response to nutritional stress. Spo0A may act in concert with spo0H (a sigma factor) to control the expression of some genes that are critical to the sporulation process.</text>
</comment>
<evidence type="ECO:0000256" key="1">
    <source>
        <dbReference type="ARBA" id="ARBA00018672"/>
    </source>
</evidence>
<dbReference type="PANTHER" id="PTHR37299:SF1">
    <property type="entry name" value="STAGE 0 SPORULATION PROTEIN A HOMOLOG"/>
    <property type="match status" value="1"/>
</dbReference>
<dbReference type="Pfam" id="PF04397">
    <property type="entry name" value="LytTR"/>
    <property type="match status" value="1"/>
</dbReference>
<feature type="modified residue" description="4-aspartylphosphate" evidence="3">
    <location>
        <position position="62"/>
    </location>
</feature>
<dbReference type="OrthoDB" id="9802383at2"/>
<dbReference type="Pfam" id="PF00072">
    <property type="entry name" value="Response_reg"/>
    <property type="match status" value="1"/>
</dbReference>
<reference evidence="7" key="1">
    <citation type="submission" date="2016-10" db="EMBL/GenBank/DDBJ databases">
        <authorList>
            <person name="Varghese N."/>
            <person name="Submissions S."/>
        </authorList>
    </citation>
    <scope>NUCLEOTIDE SEQUENCE [LARGE SCALE GENOMIC DNA]</scope>
    <source>
        <strain evidence="7">XBD2006</strain>
    </source>
</reference>
<dbReference type="AlphaFoldDB" id="A0A1G5ADZ9"/>
<dbReference type="Proteomes" id="UP000183047">
    <property type="component" value="Unassembled WGS sequence"/>
</dbReference>
<gene>
    <name evidence="6" type="ORF">SAMN02910451_00162</name>
</gene>
<dbReference type="GO" id="GO:0000156">
    <property type="term" value="F:phosphorelay response regulator activity"/>
    <property type="evidence" value="ECO:0007669"/>
    <property type="project" value="InterPro"/>
</dbReference>
<dbReference type="InterPro" id="IPR011006">
    <property type="entry name" value="CheY-like_superfamily"/>
</dbReference>
<dbReference type="PANTHER" id="PTHR37299">
    <property type="entry name" value="TRANSCRIPTIONAL REGULATOR-RELATED"/>
    <property type="match status" value="1"/>
</dbReference>
<evidence type="ECO:0000256" key="3">
    <source>
        <dbReference type="PROSITE-ProRule" id="PRU00169"/>
    </source>
</evidence>
<dbReference type="InterPro" id="IPR046947">
    <property type="entry name" value="LytR-like"/>
</dbReference>
<dbReference type="SUPFAM" id="SSF52172">
    <property type="entry name" value="CheY-like"/>
    <property type="match status" value="1"/>
</dbReference>
<feature type="domain" description="HTH LytTR-type" evidence="5">
    <location>
        <begin position="134"/>
        <end position="233"/>
    </location>
</feature>
<dbReference type="Gene3D" id="3.40.50.2300">
    <property type="match status" value="1"/>
</dbReference>
<protein>
    <recommendedName>
        <fullName evidence="1">Stage 0 sporulation protein A homolog</fullName>
    </recommendedName>
</protein>
<dbReference type="SMART" id="SM00448">
    <property type="entry name" value="REC"/>
    <property type="match status" value="1"/>
</dbReference>
<dbReference type="InterPro" id="IPR001789">
    <property type="entry name" value="Sig_transdc_resp-reg_receiver"/>
</dbReference>
<dbReference type="Gene3D" id="2.40.50.1020">
    <property type="entry name" value="LytTr DNA-binding domain"/>
    <property type="match status" value="1"/>
</dbReference>
<evidence type="ECO:0000313" key="6">
    <source>
        <dbReference type="EMBL" id="SCX76094.1"/>
    </source>
</evidence>
<organism evidence="6 7">
    <name type="scientific">Butyrivibrio hungatei</name>
    <dbReference type="NCBI Taxonomy" id="185008"/>
    <lineage>
        <taxon>Bacteria</taxon>
        <taxon>Bacillati</taxon>
        <taxon>Bacillota</taxon>
        <taxon>Clostridia</taxon>
        <taxon>Lachnospirales</taxon>
        <taxon>Lachnospiraceae</taxon>
        <taxon>Butyrivibrio</taxon>
    </lineage>
</organism>
<dbReference type="PROSITE" id="PS50930">
    <property type="entry name" value="HTH_LYTTR"/>
    <property type="match status" value="1"/>
</dbReference>
<name>A0A1G5ADZ9_9FIRM</name>
<evidence type="ECO:0000259" key="5">
    <source>
        <dbReference type="PROSITE" id="PS50930"/>
    </source>
</evidence>
<keyword evidence="3" id="KW-0597">Phosphoprotein</keyword>
<dbReference type="RefSeq" id="WP_074461016.1">
    <property type="nucleotide sequence ID" value="NZ_FMUR01000003.1"/>
</dbReference>
<sequence length="240" mass="28549">MKKTVIGICDDELQICKIIEKKIRTILHKLYGDDDEYFDIRVYCSAKDLLEKIENIDIVFLDVEMPEMDGMEAGKIIFERNPECRIIIATSNEKRYSEAFRFYAHRYLNKPLQQEEIREAIVSAVSRTVGNSTIEVYQNKIKYNIAQNEIYYIRSYNGYIQIYTANDVFTKNMSLEQIEKELDNRLFFRIHRQYIVGFKNISGFFKNIVKLINGEELEISRRNRIKFERAYVEYDLSFGD</sequence>